<feature type="compositionally biased region" description="Low complexity" evidence="1">
    <location>
        <begin position="1"/>
        <end position="19"/>
    </location>
</feature>
<evidence type="ECO:0000313" key="3">
    <source>
        <dbReference type="Proteomes" id="UP000503018"/>
    </source>
</evidence>
<proteinExistence type="predicted"/>
<sequence length="48" mass="5145">MAKTEAGPASPAAVGGAHAISEQRDIIRSGKTHWHHGIILVQVRMSDR</sequence>
<dbReference type="EMBL" id="CP053015">
    <property type="protein sequence ID" value="QJQ31599.1"/>
    <property type="molecule type" value="Genomic_DNA"/>
</dbReference>
<name>A0A6M4AU99_9SPHN</name>
<dbReference type="KEGG" id="slan:GV829_03365"/>
<dbReference type="Proteomes" id="UP000503018">
    <property type="component" value="Chromosome"/>
</dbReference>
<gene>
    <name evidence="2" type="ORF">GV829_03365</name>
</gene>
<dbReference type="AlphaFoldDB" id="A0A6M4AU99"/>
<accession>A0A6M4AU99</accession>
<reference evidence="2 3" key="1">
    <citation type="submission" date="2020-01" db="EMBL/GenBank/DDBJ databases">
        <title>Sphingomonas sp. strain CSW-10.</title>
        <authorList>
            <person name="Chen W.-M."/>
        </authorList>
    </citation>
    <scope>NUCLEOTIDE SEQUENCE [LARGE SCALE GENOMIC DNA]</scope>
    <source>
        <strain evidence="2 3">CSW-10</strain>
    </source>
</reference>
<protein>
    <submittedName>
        <fullName evidence="2">Uncharacterized protein</fullName>
    </submittedName>
</protein>
<dbReference type="RefSeq" id="WP_169943819.1">
    <property type="nucleotide sequence ID" value="NZ_CP053015.1"/>
</dbReference>
<keyword evidence="3" id="KW-1185">Reference proteome</keyword>
<organism evidence="2 3">
    <name type="scientific">Sphingomonas lacunae</name>
    <dbReference type="NCBI Taxonomy" id="2698828"/>
    <lineage>
        <taxon>Bacteria</taxon>
        <taxon>Pseudomonadati</taxon>
        <taxon>Pseudomonadota</taxon>
        <taxon>Alphaproteobacteria</taxon>
        <taxon>Sphingomonadales</taxon>
        <taxon>Sphingomonadaceae</taxon>
        <taxon>Sphingomonas</taxon>
    </lineage>
</organism>
<evidence type="ECO:0000256" key="1">
    <source>
        <dbReference type="SAM" id="MobiDB-lite"/>
    </source>
</evidence>
<feature type="region of interest" description="Disordered" evidence="1">
    <location>
        <begin position="1"/>
        <end position="20"/>
    </location>
</feature>
<evidence type="ECO:0000313" key="2">
    <source>
        <dbReference type="EMBL" id="QJQ31599.1"/>
    </source>
</evidence>